<reference evidence="1" key="1">
    <citation type="submission" date="2021-01" db="EMBL/GenBank/DDBJ databases">
        <authorList>
            <consortium name="Genoscope - CEA"/>
            <person name="William W."/>
        </authorList>
    </citation>
    <scope>NUCLEOTIDE SEQUENCE</scope>
</reference>
<dbReference type="Proteomes" id="UP000692954">
    <property type="component" value="Unassembled WGS sequence"/>
</dbReference>
<protein>
    <submittedName>
        <fullName evidence="1">Uncharacterized protein</fullName>
    </submittedName>
</protein>
<evidence type="ECO:0000313" key="1">
    <source>
        <dbReference type="EMBL" id="CAD8121704.1"/>
    </source>
</evidence>
<proteinExistence type="predicted"/>
<comment type="caution">
    <text evidence="1">The sequence shown here is derived from an EMBL/GenBank/DDBJ whole genome shotgun (WGS) entry which is preliminary data.</text>
</comment>
<dbReference type="EMBL" id="CAJJDN010000134">
    <property type="protein sequence ID" value="CAD8121704.1"/>
    <property type="molecule type" value="Genomic_DNA"/>
</dbReference>
<name>A0A8S1R2X3_9CILI</name>
<keyword evidence="2" id="KW-1185">Reference proteome</keyword>
<organism evidence="1 2">
    <name type="scientific">Paramecium sonneborni</name>
    <dbReference type="NCBI Taxonomy" id="65129"/>
    <lineage>
        <taxon>Eukaryota</taxon>
        <taxon>Sar</taxon>
        <taxon>Alveolata</taxon>
        <taxon>Ciliophora</taxon>
        <taxon>Intramacronucleata</taxon>
        <taxon>Oligohymenophorea</taxon>
        <taxon>Peniculida</taxon>
        <taxon>Parameciidae</taxon>
        <taxon>Paramecium</taxon>
    </lineage>
</organism>
<gene>
    <name evidence="1" type="ORF">PSON_ATCC_30995.1.T1340006</name>
</gene>
<accession>A0A8S1R2X3</accession>
<sequence length="40" mass="4929">MSNRFQKISQELVAKHKVDNPTRDQFQKQYIFNFQQVQEE</sequence>
<dbReference type="AlphaFoldDB" id="A0A8S1R2X3"/>
<evidence type="ECO:0000313" key="2">
    <source>
        <dbReference type="Proteomes" id="UP000692954"/>
    </source>
</evidence>